<dbReference type="GO" id="GO:0030447">
    <property type="term" value="P:filamentous growth"/>
    <property type="evidence" value="ECO:0007669"/>
    <property type="project" value="UniProtKB-ARBA"/>
</dbReference>
<evidence type="ECO:0000313" key="10">
    <source>
        <dbReference type="EMBL" id="KAG7852610.1"/>
    </source>
</evidence>
<dbReference type="PANTHER" id="PTHR45646">
    <property type="entry name" value="SERINE/THREONINE-PROTEIN KINASE DOA-RELATED"/>
    <property type="match status" value="1"/>
</dbReference>
<evidence type="ECO:0000256" key="4">
    <source>
        <dbReference type="ARBA" id="ARBA00022777"/>
    </source>
</evidence>
<evidence type="ECO:0000259" key="8">
    <source>
        <dbReference type="PROSITE" id="PS50011"/>
    </source>
</evidence>
<dbReference type="InterPro" id="IPR011009">
    <property type="entry name" value="Kinase-like_dom_sf"/>
</dbReference>
<feature type="compositionally biased region" description="Low complexity" evidence="7">
    <location>
        <begin position="206"/>
        <end position="223"/>
    </location>
</feature>
<keyword evidence="1" id="KW-0723">Serine/threonine-protein kinase</keyword>
<feature type="compositionally biased region" description="Polar residues" evidence="7">
    <location>
        <begin position="14"/>
        <end position="24"/>
    </location>
</feature>
<keyword evidence="4" id="KW-0418">Kinase</keyword>
<evidence type="ECO:0000256" key="7">
    <source>
        <dbReference type="SAM" id="MobiDB-lite"/>
    </source>
</evidence>
<dbReference type="GO" id="GO:0005524">
    <property type="term" value="F:ATP binding"/>
    <property type="evidence" value="ECO:0007669"/>
    <property type="project" value="UniProtKB-UniRule"/>
</dbReference>
<dbReference type="Proteomes" id="UP001196530">
    <property type="component" value="Unassembled WGS sequence"/>
</dbReference>
<dbReference type="PROSITE" id="PS00108">
    <property type="entry name" value="PROTEIN_KINASE_ST"/>
    <property type="match status" value="1"/>
</dbReference>
<comment type="caution">
    <text evidence="9">The sequence shown here is derived from an EMBL/GenBank/DDBJ whole genome shotgun (WGS) entry which is preliminary data.</text>
</comment>
<dbReference type="CDD" id="cd14134">
    <property type="entry name" value="PKc_CLK"/>
    <property type="match status" value="1"/>
</dbReference>
<feature type="region of interest" description="Disordered" evidence="7">
    <location>
        <begin position="1"/>
        <end position="47"/>
    </location>
</feature>
<keyword evidence="12" id="KW-1185">Reference proteome</keyword>
<dbReference type="PROSITE" id="PS00107">
    <property type="entry name" value="PROTEIN_KINASE_ATP"/>
    <property type="match status" value="1"/>
</dbReference>
<dbReference type="Pfam" id="PF00069">
    <property type="entry name" value="Pkinase"/>
    <property type="match status" value="1"/>
</dbReference>
<feature type="compositionally biased region" description="Polar residues" evidence="7">
    <location>
        <begin position="38"/>
        <end position="47"/>
    </location>
</feature>
<feature type="binding site" evidence="6">
    <location>
        <position position="278"/>
    </location>
    <ligand>
        <name>ATP</name>
        <dbReference type="ChEBI" id="CHEBI:30616"/>
    </ligand>
</feature>
<dbReference type="InterPro" id="IPR051175">
    <property type="entry name" value="CLK_kinases"/>
</dbReference>
<keyword evidence="5 6" id="KW-0067">ATP-binding</keyword>
<evidence type="ECO:0000256" key="2">
    <source>
        <dbReference type="ARBA" id="ARBA00022679"/>
    </source>
</evidence>
<dbReference type="Gene3D" id="1.10.510.10">
    <property type="entry name" value="Transferase(Phosphotransferase) domain 1"/>
    <property type="match status" value="2"/>
</dbReference>
<dbReference type="AlphaFoldDB" id="A0AAN6DI36"/>
<evidence type="ECO:0000256" key="3">
    <source>
        <dbReference type="ARBA" id="ARBA00022741"/>
    </source>
</evidence>
<dbReference type="EMBL" id="JAHLVD010000001">
    <property type="protein sequence ID" value="KAG7852610.1"/>
    <property type="molecule type" value="Genomic_DNA"/>
</dbReference>
<dbReference type="EMBL" id="JAHLUX010000002">
    <property type="protein sequence ID" value="KAG7821045.1"/>
    <property type="molecule type" value="Genomic_DNA"/>
</dbReference>
<dbReference type="PROSITE" id="PS50011">
    <property type="entry name" value="PROTEIN_KINASE_DOM"/>
    <property type="match status" value="1"/>
</dbReference>
<evidence type="ECO:0000313" key="11">
    <source>
        <dbReference type="Proteomes" id="UP001196530"/>
    </source>
</evidence>
<dbReference type="SMART" id="SM00220">
    <property type="entry name" value="S_TKc"/>
    <property type="match status" value="1"/>
</dbReference>
<dbReference type="SUPFAM" id="SSF56112">
    <property type="entry name" value="Protein kinase-like (PK-like)"/>
    <property type="match status" value="1"/>
</dbReference>
<dbReference type="InterPro" id="IPR017441">
    <property type="entry name" value="Protein_kinase_ATP_BS"/>
</dbReference>
<feature type="region of interest" description="Disordered" evidence="7">
    <location>
        <begin position="202"/>
        <end position="228"/>
    </location>
</feature>
<dbReference type="GO" id="GO:0005634">
    <property type="term" value="C:nucleus"/>
    <property type="evidence" value="ECO:0007669"/>
    <property type="project" value="TreeGrafter"/>
</dbReference>
<evidence type="ECO:0000256" key="5">
    <source>
        <dbReference type="ARBA" id="ARBA00022840"/>
    </source>
</evidence>
<keyword evidence="3 6" id="KW-0547">Nucleotide-binding</keyword>
<evidence type="ECO:0000313" key="12">
    <source>
        <dbReference type="Proteomes" id="UP001197328"/>
    </source>
</evidence>
<dbReference type="GO" id="GO:0043484">
    <property type="term" value="P:regulation of RNA splicing"/>
    <property type="evidence" value="ECO:0007669"/>
    <property type="project" value="TreeGrafter"/>
</dbReference>
<protein>
    <recommendedName>
        <fullName evidence="8">Protein kinase domain-containing protein</fullName>
    </recommendedName>
</protein>
<accession>A0AAN6DI36</accession>
<dbReference type="GO" id="GO:0004674">
    <property type="term" value="F:protein serine/threonine kinase activity"/>
    <property type="evidence" value="ECO:0007669"/>
    <property type="project" value="UniProtKB-KW"/>
</dbReference>
<dbReference type="InterPro" id="IPR000719">
    <property type="entry name" value="Prot_kinase_dom"/>
</dbReference>
<dbReference type="GeneID" id="66125180"/>
<keyword evidence="2" id="KW-0808">Transferase</keyword>
<evidence type="ECO:0000256" key="1">
    <source>
        <dbReference type="ARBA" id="ARBA00022527"/>
    </source>
</evidence>
<sequence length="632" mass="71713">MLTANNYKRKRPRLSSTQLVSSKGSEGPSHSAYKKNHQQYSTGASYTDQEVINLDSEAEDYIFKDSDGMDDYLGLDEPDMNLMNGTDSDSGLISRDSSRPRNSFSSYYNTNNIKIASLKLSGSSTSSGPRIKKKRTKSLPQLSYSKLNYQPNFDKKSVQEKIGDVKTTLIQHQFTNYTYNTPKSVSRKLSFNADAPLNLSTFNQHSSNSSSDSYDSANTSATSIEDTPCDDKDGHYIIVPGASFANDRFQIQSLLGQGTFGKVIKAHDKYNNCSVAIKIIRAIPKYREASKVELRVLTMLKKHDPENENQCIHLRECFDYRGHICIVTDILKISLYDFLERNQFLPFPGSHIQAVAKQLLRSVAFLHDLNLIHTDLKPENILLKDDSYTRKPYLKPNGSSSSLTYRNILNDPKIYTIDFGSAIFEDEYHSSVVSTRHYRAPEIILGIGWSYPCDLWSVACILVELVTGDALFKTHENAQHLAMMERTLGEPVDLKLVRKCFSQYYYNSSSRRKSTSNSDCIANCFSKTTGKLLFPTPQTPMKLIDEVERLPTLADLIGSKVGLPFDMKSSLKESIAKYNISKKQYDEYEFWYWFIDLLKHLFTFDPEKRITAMDALGHNWFNHGILDDGTCS</sequence>
<evidence type="ECO:0000256" key="6">
    <source>
        <dbReference type="PROSITE-ProRule" id="PRU10141"/>
    </source>
</evidence>
<dbReference type="Gene3D" id="3.30.200.20">
    <property type="entry name" value="Phosphorylase Kinase, domain 1"/>
    <property type="match status" value="1"/>
</dbReference>
<dbReference type="InterPro" id="IPR008271">
    <property type="entry name" value="Ser/Thr_kinase_AS"/>
</dbReference>
<proteinExistence type="predicted"/>
<evidence type="ECO:0000313" key="9">
    <source>
        <dbReference type="EMBL" id="KAG7821045.1"/>
    </source>
</evidence>
<feature type="domain" description="Protein kinase" evidence="8">
    <location>
        <begin position="249"/>
        <end position="621"/>
    </location>
</feature>
<name>A0AAN6DI36_PICAN</name>
<dbReference type="Proteomes" id="UP001197328">
    <property type="component" value="Unassembled WGS sequence"/>
</dbReference>
<reference evidence="9 12" key="1">
    <citation type="journal article" date="2021" name="G3 (Bethesda)">
        <title>Genomic diversity, chromosomal rearrangements, and interspecies hybridization in the ogataea polymorpha species complex.</title>
        <authorList>
            <person name="Hanson S.J."/>
            <person name="Cinneide E.O."/>
            <person name="Salzberg L.I."/>
            <person name="Wolfe K.H."/>
            <person name="McGowan J."/>
            <person name="Fitzpatrick D.A."/>
            <person name="Matlin K."/>
        </authorList>
    </citation>
    <scope>NUCLEOTIDE SEQUENCE</scope>
    <source>
        <strain evidence="10">51-138</strain>
        <strain evidence="9">61-244</strain>
    </source>
</reference>
<dbReference type="RefSeq" id="XP_043061588.1">
    <property type="nucleotide sequence ID" value="XM_043201460.1"/>
</dbReference>
<organism evidence="9 11">
    <name type="scientific">Pichia angusta</name>
    <name type="common">Yeast</name>
    <name type="synonym">Hansenula polymorpha</name>
    <dbReference type="NCBI Taxonomy" id="870730"/>
    <lineage>
        <taxon>Eukaryota</taxon>
        <taxon>Fungi</taxon>
        <taxon>Dikarya</taxon>
        <taxon>Ascomycota</taxon>
        <taxon>Saccharomycotina</taxon>
        <taxon>Pichiomycetes</taxon>
        <taxon>Pichiales</taxon>
        <taxon>Pichiaceae</taxon>
        <taxon>Ogataea</taxon>
    </lineage>
</organism>
<dbReference type="PANTHER" id="PTHR45646:SF11">
    <property type="entry name" value="SERINE_THREONINE-PROTEIN KINASE DOA"/>
    <property type="match status" value="1"/>
</dbReference>
<gene>
    <name evidence="9" type="ORF">KL928_001129</name>
    <name evidence="10" type="ORF">KL940_000311</name>
</gene>